<sequence>MSELPFDGGCFSSGFKHNQPICVLQHFRSPGQSESHLHLSTESPARVRSLYPVLTSLLNAYLLISRLKSYANGYFIIFQLEHCHFHSTCTEPAIPYTRYSFLIIDKFQKYVEKLLDANNTTPSR</sequence>
<reference evidence="1 2" key="1">
    <citation type="submission" date="2015-01" db="EMBL/GenBank/DDBJ databases">
        <title>Evolution of Trichinella species and genotypes.</title>
        <authorList>
            <person name="Korhonen P.K."/>
            <person name="Edoardo P."/>
            <person name="Giuseppe L.R."/>
            <person name="Gasser R.B."/>
        </authorList>
    </citation>
    <scope>NUCLEOTIDE SEQUENCE [LARGE SCALE GENOMIC DNA]</scope>
    <source>
        <strain evidence="1">ISS1980</strain>
    </source>
</reference>
<comment type="caution">
    <text evidence="1">The sequence shown here is derived from an EMBL/GenBank/DDBJ whole genome shotgun (WGS) entry which is preliminary data.</text>
</comment>
<dbReference type="AlphaFoldDB" id="A0A0V1MZY8"/>
<organism evidence="1 2">
    <name type="scientific">Trichinella papuae</name>
    <dbReference type="NCBI Taxonomy" id="268474"/>
    <lineage>
        <taxon>Eukaryota</taxon>
        <taxon>Metazoa</taxon>
        <taxon>Ecdysozoa</taxon>
        <taxon>Nematoda</taxon>
        <taxon>Enoplea</taxon>
        <taxon>Dorylaimia</taxon>
        <taxon>Trichinellida</taxon>
        <taxon>Trichinellidae</taxon>
        <taxon>Trichinella</taxon>
    </lineage>
</organism>
<name>A0A0V1MZY8_9BILA</name>
<protein>
    <submittedName>
        <fullName evidence="1">Uncharacterized protein</fullName>
    </submittedName>
</protein>
<proteinExistence type="predicted"/>
<evidence type="ECO:0000313" key="2">
    <source>
        <dbReference type="Proteomes" id="UP000054843"/>
    </source>
</evidence>
<gene>
    <name evidence="1" type="ORF">T10_6336</name>
</gene>
<dbReference type="Proteomes" id="UP000054843">
    <property type="component" value="Unassembled WGS sequence"/>
</dbReference>
<dbReference type="EMBL" id="JYDO01000022">
    <property type="protein sequence ID" value="KRZ77109.1"/>
    <property type="molecule type" value="Genomic_DNA"/>
</dbReference>
<accession>A0A0V1MZY8</accession>
<evidence type="ECO:0000313" key="1">
    <source>
        <dbReference type="EMBL" id="KRZ77109.1"/>
    </source>
</evidence>
<keyword evidence="2" id="KW-1185">Reference proteome</keyword>